<dbReference type="RefSeq" id="WP_188514826.1">
    <property type="nucleotide sequence ID" value="NZ_BMGD01000004.1"/>
</dbReference>
<organism evidence="1 2">
    <name type="scientific">Blastomonas aquatica</name>
    <dbReference type="NCBI Taxonomy" id="1510276"/>
    <lineage>
        <taxon>Bacteria</taxon>
        <taxon>Pseudomonadati</taxon>
        <taxon>Pseudomonadota</taxon>
        <taxon>Alphaproteobacteria</taxon>
        <taxon>Sphingomonadales</taxon>
        <taxon>Sphingomonadaceae</taxon>
        <taxon>Blastomonas</taxon>
    </lineage>
</organism>
<evidence type="ECO:0000313" key="1">
    <source>
        <dbReference type="EMBL" id="GGB69301.1"/>
    </source>
</evidence>
<comment type="caution">
    <text evidence="1">The sequence shown here is derived from an EMBL/GenBank/DDBJ whole genome shotgun (WGS) entry which is preliminary data.</text>
</comment>
<accession>A0ABQ1JLJ3</accession>
<sequence length="112" mass="11990">MSLTLIVAMAMTMAQGDPVDGARASFNACLTKFTNESLDAKKTPSEFAKESASACAPEKTALVNAMIKSEMQYGGQQAEAESYAGEETQMIIDSYVGSYGDYLSSNSRHGKR</sequence>
<dbReference type="Proteomes" id="UP000614261">
    <property type="component" value="Unassembled WGS sequence"/>
</dbReference>
<name>A0ABQ1JLJ3_9SPHN</name>
<evidence type="ECO:0000313" key="2">
    <source>
        <dbReference type="Proteomes" id="UP000614261"/>
    </source>
</evidence>
<dbReference type="EMBL" id="BMGD01000004">
    <property type="protein sequence ID" value="GGB69301.1"/>
    <property type="molecule type" value="Genomic_DNA"/>
</dbReference>
<gene>
    <name evidence="1" type="ORF">GCM10010833_25670</name>
</gene>
<protein>
    <submittedName>
        <fullName evidence="1">Uncharacterized protein</fullName>
    </submittedName>
</protein>
<proteinExistence type="predicted"/>
<keyword evidence="2" id="KW-1185">Reference proteome</keyword>
<reference evidence="2" key="1">
    <citation type="journal article" date="2019" name="Int. J. Syst. Evol. Microbiol.">
        <title>The Global Catalogue of Microorganisms (GCM) 10K type strain sequencing project: providing services to taxonomists for standard genome sequencing and annotation.</title>
        <authorList>
            <consortium name="The Broad Institute Genomics Platform"/>
            <consortium name="The Broad Institute Genome Sequencing Center for Infectious Disease"/>
            <person name="Wu L."/>
            <person name="Ma J."/>
        </authorList>
    </citation>
    <scope>NUCLEOTIDE SEQUENCE [LARGE SCALE GENOMIC DNA]</scope>
    <source>
        <strain evidence="2">CGMCC 1.12851</strain>
    </source>
</reference>